<evidence type="ECO:0000313" key="4">
    <source>
        <dbReference type="Proteomes" id="UP000298138"/>
    </source>
</evidence>
<feature type="compositionally biased region" description="Polar residues" evidence="1">
    <location>
        <begin position="354"/>
        <end position="393"/>
    </location>
</feature>
<accession>A0A4S2MSG5</accession>
<evidence type="ECO:0000256" key="1">
    <source>
        <dbReference type="SAM" id="MobiDB-lite"/>
    </source>
</evidence>
<feature type="non-terminal residue" evidence="3">
    <location>
        <position position="550"/>
    </location>
</feature>
<proteinExistence type="predicted"/>
<gene>
    <name evidence="3" type="ORF">EX30DRAFT_342895</name>
</gene>
<dbReference type="InterPro" id="IPR029058">
    <property type="entry name" value="AB_hydrolase_fold"/>
</dbReference>
<dbReference type="AlphaFoldDB" id="A0A4S2MSG5"/>
<reference evidence="3 4" key="1">
    <citation type="submission" date="2019-04" db="EMBL/GenBank/DDBJ databases">
        <title>Comparative genomics and transcriptomics to analyze fruiting body development in filamentous ascomycetes.</title>
        <authorList>
            <consortium name="DOE Joint Genome Institute"/>
            <person name="Lutkenhaus R."/>
            <person name="Traeger S."/>
            <person name="Breuer J."/>
            <person name="Kuo A."/>
            <person name="Lipzen A."/>
            <person name="Pangilinan J."/>
            <person name="Dilworth D."/>
            <person name="Sandor L."/>
            <person name="Poggeler S."/>
            <person name="Barry K."/>
            <person name="Grigoriev I.V."/>
            <person name="Nowrousian M."/>
        </authorList>
    </citation>
    <scope>NUCLEOTIDE SEQUENCE [LARGE SCALE GENOMIC DNA]</scope>
    <source>
        <strain evidence="3 4">CBS 389.68</strain>
    </source>
</reference>
<feature type="compositionally biased region" description="Pro residues" evidence="1">
    <location>
        <begin position="22"/>
        <end position="34"/>
    </location>
</feature>
<feature type="compositionally biased region" description="Basic residues" evidence="1">
    <location>
        <begin position="54"/>
        <end position="64"/>
    </location>
</feature>
<dbReference type="InterPro" id="IPR050471">
    <property type="entry name" value="AB_hydrolase"/>
</dbReference>
<organism evidence="3 4">
    <name type="scientific">Ascodesmis nigricans</name>
    <dbReference type="NCBI Taxonomy" id="341454"/>
    <lineage>
        <taxon>Eukaryota</taxon>
        <taxon>Fungi</taxon>
        <taxon>Dikarya</taxon>
        <taxon>Ascomycota</taxon>
        <taxon>Pezizomycotina</taxon>
        <taxon>Pezizomycetes</taxon>
        <taxon>Pezizales</taxon>
        <taxon>Ascodesmidaceae</taxon>
        <taxon>Ascodesmis</taxon>
    </lineage>
</organism>
<dbReference type="EMBL" id="ML220137">
    <property type="protein sequence ID" value="TGZ78848.1"/>
    <property type="molecule type" value="Genomic_DNA"/>
</dbReference>
<dbReference type="Proteomes" id="UP000298138">
    <property type="component" value="Unassembled WGS sequence"/>
</dbReference>
<feature type="region of interest" description="Disordered" evidence="1">
    <location>
        <begin position="184"/>
        <end position="233"/>
    </location>
</feature>
<keyword evidence="4" id="KW-1185">Reference proteome</keyword>
<feature type="compositionally biased region" description="Basic and acidic residues" evidence="1">
    <location>
        <begin position="223"/>
        <end position="233"/>
    </location>
</feature>
<dbReference type="Gene3D" id="3.40.50.1820">
    <property type="entry name" value="alpha/beta hydrolase"/>
    <property type="match status" value="1"/>
</dbReference>
<dbReference type="PANTHER" id="PTHR43433">
    <property type="entry name" value="HYDROLASE, ALPHA/BETA FOLD FAMILY PROTEIN"/>
    <property type="match status" value="1"/>
</dbReference>
<dbReference type="PANTHER" id="PTHR43433:SF10">
    <property type="entry name" value="AB HYDROLASE-1 DOMAIN-CONTAINING PROTEIN"/>
    <property type="match status" value="1"/>
</dbReference>
<evidence type="ECO:0000313" key="3">
    <source>
        <dbReference type="EMBL" id="TGZ78848.1"/>
    </source>
</evidence>
<dbReference type="Pfam" id="PF00561">
    <property type="entry name" value="Abhydrolase_1"/>
    <property type="match status" value="1"/>
</dbReference>
<sequence>MSAIPSSPPRASAPNSIANLQAPPPPPPPPPPHPPSHRHSHHSSQRRRPDNPRRKSAPSHRHQRSLSVTAATSPEVINSLVDSLSKLSPSPLHNPALYGSLAPLESDGPYSGRHEALTDGEYEGAYLHPDDAALAPVVRTSKPPSGFSPHTSMDFDAGKRSSYHSGLSVRKGSVDIPNYVRNYMNRAPGERDPNNSTSIADRRISRDSSFSAKSGARLSYVSSRERMRDTERDAELRASAAEILTATGGKDIDKAVPKRRSSYGKSQQRSATFPMAIVTHSSPMIKSPLVSPGLPPPDLPEDYEGEDSAPAPELPRNRDRHRNSKLYHSGTVKKRISSEKIHSPTRNPSKRQSDPNGTTSSNLFSHFQSNTPARPSFHSDNFQLQNERPSSADSIDDDVEKYLCSPRLSQKLRIPGTNRIISFSEVGDPSGFAVFVCVGMGLTRYVTAFYDELAATLGLRLITPDRPGVGESTAIEESERTVLNWPDDVLFICQSLKITKFSILAHSAGAIYALATALRMPGHIRGKIHLLAPWIPPSQMENVVTKGENG</sequence>
<protein>
    <recommendedName>
        <fullName evidence="2">AB hydrolase-1 domain-containing protein</fullName>
    </recommendedName>
</protein>
<feature type="compositionally biased region" description="Basic residues" evidence="1">
    <location>
        <begin position="35"/>
        <end position="46"/>
    </location>
</feature>
<dbReference type="InterPro" id="IPR000073">
    <property type="entry name" value="AB_hydrolase_1"/>
</dbReference>
<feature type="compositionally biased region" description="Low complexity" evidence="1">
    <location>
        <begin position="1"/>
        <end position="19"/>
    </location>
</feature>
<dbReference type="STRING" id="341454.A0A4S2MSG5"/>
<feature type="region of interest" description="Disordered" evidence="1">
    <location>
        <begin position="284"/>
        <end position="394"/>
    </location>
</feature>
<name>A0A4S2MSG5_9PEZI</name>
<feature type="compositionally biased region" description="Basic residues" evidence="1">
    <location>
        <begin position="318"/>
        <end position="335"/>
    </location>
</feature>
<dbReference type="SUPFAM" id="SSF53474">
    <property type="entry name" value="alpha/beta-Hydrolases"/>
    <property type="match status" value="1"/>
</dbReference>
<feature type="domain" description="AB hydrolase-1" evidence="2">
    <location>
        <begin position="451"/>
        <end position="535"/>
    </location>
</feature>
<feature type="region of interest" description="Disordered" evidence="1">
    <location>
        <begin position="1"/>
        <end position="116"/>
    </location>
</feature>
<dbReference type="InParanoid" id="A0A4S2MSG5"/>
<evidence type="ECO:0000259" key="2">
    <source>
        <dbReference type="Pfam" id="PF00561"/>
    </source>
</evidence>
<dbReference type="OrthoDB" id="435520at2759"/>
<feature type="region of interest" description="Disordered" evidence="1">
    <location>
        <begin position="251"/>
        <end position="271"/>
    </location>
</feature>
<feature type="compositionally biased region" description="Polar residues" evidence="1">
    <location>
        <begin position="65"/>
        <end position="88"/>
    </location>
</feature>